<dbReference type="InterPro" id="IPR055170">
    <property type="entry name" value="GFO_IDH_MocA-like_dom"/>
</dbReference>
<dbReference type="Pfam" id="PF01408">
    <property type="entry name" value="GFO_IDH_MocA"/>
    <property type="match status" value="1"/>
</dbReference>
<dbReference type="GO" id="GO:0016491">
    <property type="term" value="F:oxidoreductase activity"/>
    <property type="evidence" value="ECO:0007669"/>
    <property type="project" value="UniProtKB-KW"/>
</dbReference>
<name>A0A917E110_9BACL</name>
<feature type="domain" description="Gfo/Idh/MocA-like oxidoreductase N-terminal" evidence="3">
    <location>
        <begin position="7"/>
        <end position="124"/>
    </location>
</feature>
<proteinExistence type="inferred from homology"/>
<protein>
    <submittedName>
        <fullName evidence="5">Dehydrogenase</fullName>
    </submittedName>
</protein>
<comment type="caution">
    <text evidence="5">The sequence shown here is derived from an EMBL/GenBank/DDBJ whole genome shotgun (WGS) entry which is preliminary data.</text>
</comment>
<evidence type="ECO:0000259" key="4">
    <source>
        <dbReference type="Pfam" id="PF22725"/>
    </source>
</evidence>
<gene>
    <name evidence="5" type="ORF">GCM10010911_56030</name>
</gene>
<dbReference type="PANTHER" id="PTHR22604:SF105">
    <property type="entry name" value="TRANS-1,2-DIHYDROBENZENE-1,2-DIOL DEHYDROGENASE"/>
    <property type="match status" value="1"/>
</dbReference>
<dbReference type="GO" id="GO:0000166">
    <property type="term" value="F:nucleotide binding"/>
    <property type="evidence" value="ECO:0007669"/>
    <property type="project" value="InterPro"/>
</dbReference>
<dbReference type="Pfam" id="PF22725">
    <property type="entry name" value="GFO_IDH_MocA_C3"/>
    <property type="match status" value="1"/>
</dbReference>
<sequence length="329" mass="36111">MTEKRVIHWGIMGPGNISGTFASELAHAPEAKIAAVAGRSIEKAQAFADKFAIPQAYGSCEELANDPQVDIVYVGTLHPIHNENVMTCLRAGKAVLCEKPFTMNAAEAREIADYAKERGLFVMEAMWTRYLPVIKKVREWLDSGVIGETKLLKTEFGFDAGWNPEGRLLDPEKGGGTLLDAGIYPISFASMVFGSQPTKIQSTAFIGETGVDEQFSLLFDYEGTATASLHGSVRLSMNNDAWIYGTKGKIHIPEFLAAKKATLYVNGQEEETTSDDRTITGHLFQALEAMDCLREGRTESSIMPPSETVQLMETLDAIRAQWNLTYSGK</sequence>
<dbReference type="EMBL" id="BMHP01000005">
    <property type="protein sequence ID" value="GGD90172.1"/>
    <property type="molecule type" value="Genomic_DNA"/>
</dbReference>
<evidence type="ECO:0000256" key="2">
    <source>
        <dbReference type="ARBA" id="ARBA00023002"/>
    </source>
</evidence>
<dbReference type="PANTHER" id="PTHR22604">
    <property type="entry name" value="OXIDOREDUCTASES"/>
    <property type="match status" value="1"/>
</dbReference>
<dbReference type="InterPro" id="IPR000683">
    <property type="entry name" value="Gfo/Idh/MocA-like_OxRdtase_N"/>
</dbReference>
<dbReference type="InterPro" id="IPR036291">
    <property type="entry name" value="NAD(P)-bd_dom_sf"/>
</dbReference>
<evidence type="ECO:0000313" key="6">
    <source>
        <dbReference type="Proteomes" id="UP000612456"/>
    </source>
</evidence>
<feature type="domain" description="GFO/IDH/MocA-like oxidoreductase" evidence="4">
    <location>
        <begin position="135"/>
        <end position="250"/>
    </location>
</feature>
<comment type="similarity">
    <text evidence="1">Belongs to the Gfo/Idh/MocA family.</text>
</comment>
<dbReference type="RefSeq" id="WP_188997287.1">
    <property type="nucleotide sequence ID" value="NZ_BMHP01000005.1"/>
</dbReference>
<keyword evidence="2" id="KW-0560">Oxidoreductase</keyword>
<evidence type="ECO:0000259" key="3">
    <source>
        <dbReference type="Pfam" id="PF01408"/>
    </source>
</evidence>
<dbReference type="Gene3D" id="3.40.50.720">
    <property type="entry name" value="NAD(P)-binding Rossmann-like Domain"/>
    <property type="match status" value="1"/>
</dbReference>
<evidence type="ECO:0000256" key="1">
    <source>
        <dbReference type="ARBA" id="ARBA00010928"/>
    </source>
</evidence>
<dbReference type="AlphaFoldDB" id="A0A917E110"/>
<evidence type="ECO:0000313" key="5">
    <source>
        <dbReference type="EMBL" id="GGD90172.1"/>
    </source>
</evidence>
<reference evidence="5" key="1">
    <citation type="journal article" date="2014" name="Int. J. Syst. Evol. Microbiol.">
        <title>Complete genome sequence of Corynebacterium casei LMG S-19264T (=DSM 44701T), isolated from a smear-ripened cheese.</title>
        <authorList>
            <consortium name="US DOE Joint Genome Institute (JGI-PGF)"/>
            <person name="Walter F."/>
            <person name="Albersmeier A."/>
            <person name="Kalinowski J."/>
            <person name="Ruckert C."/>
        </authorList>
    </citation>
    <scope>NUCLEOTIDE SEQUENCE</scope>
    <source>
        <strain evidence="5">CGMCC 1.15178</strain>
    </source>
</reference>
<dbReference type="Proteomes" id="UP000612456">
    <property type="component" value="Unassembled WGS sequence"/>
</dbReference>
<dbReference type="Gene3D" id="3.30.360.10">
    <property type="entry name" value="Dihydrodipicolinate Reductase, domain 2"/>
    <property type="match status" value="1"/>
</dbReference>
<dbReference type="SUPFAM" id="SSF51735">
    <property type="entry name" value="NAD(P)-binding Rossmann-fold domains"/>
    <property type="match status" value="1"/>
</dbReference>
<dbReference type="InterPro" id="IPR050984">
    <property type="entry name" value="Gfo/Idh/MocA_domain"/>
</dbReference>
<organism evidence="5 6">
    <name type="scientific">Paenibacillus nasutitermitis</name>
    <dbReference type="NCBI Taxonomy" id="1652958"/>
    <lineage>
        <taxon>Bacteria</taxon>
        <taxon>Bacillati</taxon>
        <taxon>Bacillota</taxon>
        <taxon>Bacilli</taxon>
        <taxon>Bacillales</taxon>
        <taxon>Paenibacillaceae</taxon>
        <taxon>Paenibacillus</taxon>
    </lineage>
</organism>
<accession>A0A917E110</accession>
<reference evidence="5" key="2">
    <citation type="submission" date="2020-09" db="EMBL/GenBank/DDBJ databases">
        <authorList>
            <person name="Sun Q."/>
            <person name="Zhou Y."/>
        </authorList>
    </citation>
    <scope>NUCLEOTIDE SEQUENCE</scope>
    <source>
        <strain evidence="5">CGMCC 1.15178</strain>
    </source>
</reference>
<dbReference type="SUPFAM" id="SSF55347">
    <property type="entry name" value="Glyceraldehyde-3-phosphate dehydrogenase-like, C-terminal domain"/>
    <property type="match status" value="1"/>
</dbReference>
<keyword evidence="6" id="KW-1185">Reference proteome</keyword>